<proteinExistence type="predicted"/>
<evidence type="ECO:0000259" key="2">
    <source>
        <dbReference type="SMART" id="SM00494"/>
    </source>
</evidence>
<dbReference type="Proteomes" id="UP001186944">
    <property type="component" value="Unassembled WGS sequence"/>
</dbReference>
<dbReference type="GO" id="GO:0005576">
    <property type="term" value="C:extracellular region"/>
    <property type="evidence" value="ECO:0007669"/>
    <property type="project" value="InterPro"/>
</dbReference>
<name>A0AA88YN73_PINIB</name>
<feature type="compositionally biased region" description="Basic and acidic residues" evidence="1">
    <location>
        <begin position="1"/>
        <end position="10"/>
    </location>
</feature>
<feature type="domain" description="Chitin-binding type-2" evidence="2">
    <location>
        <begin position="152"/>
        <end position="213"/>
    </location>
</feature>
<dbReference type="Gene3D" id="2.170.140.10">
    <property type="entry name" value="Chitin binding domain"/>
    <property type="match status" value="1"/>
</dbReference>
<evidence type="ECO:0000313" key="3">
    <source>
        <dbReference type="EMBL" id="KAK3108412.1"/>
    </source>
</evidence>
<sequence>MNEQHSELRPGARGKSASPDCMQHPSQQLHGNLSNSIADMNKEIRLIFFTLSCLIYKIVAMTTTVPPDYQERLLQQKELGKFCGRCGQQDLSSTCLAPYKDSCTEYIQCKQIDGPRGTLIWTGTKMSCSHGTFYSRIENGCYKPQEANCETDKCYVDRNVLSIESYASSSGCRTYWRCAGEGENRMSIPECCGVDQAYDEQLKACVQDVTCTETCYLDGEFTIQLLVPKLVI</sequence>
<dbReference type="InterPro" id="IPR002557">
    <property type="entry name" value="Chitin-bd_dom"/>
</dbReference>
<keyword evidence="4" id="KW-1185">Reference proteome</keyword>
<evidence type="ECO:0000313" key="4">
    <source>
        <dbReference type="Proteomes" id="UP001186944"/>
    </source>
</evidence>
<feature type="domain" description="Chitin-binding type-2" evidence="2">
    <location>
        <begin position="84"/>
        <end position="151"/>
    </location>
</feature>
<reference evidence="3" key="1">
    <citation type="submission" date="2019-08" db="EMBL/GenBank/DDBJ databases">
        <title>The improved chromosome-level genome for the pearl oyster Pinctada fucata martensii using PacBio sequencing and Hi-C.</title>
        <authorList>
            <person name="Zheng Z."/>
        </authorList>
    </citation>
    <scope>NUCLEOTIDE SEQUENCE</scope>
    <source>
        <strain evidence="3">ZZ-2019</strain>
        <tissue evidence="3">Adductor muscle</tissue>
    </source>
</reference>
<comment type="caution">
    <text evidence="3">The sequence shown here is derived from an EMBL/GenBank/DDBJ whole genome shotgun (WGS) entry which is preliminary data.</text>
</comment>
<feature type="region of interest" description="Disordered" evidence="1">
    <location>
        <begin position="1"/>
        <end position="25"/>
    </location>
</feature>
<dbReference type="AlphaFoldDB" id="A0AA88YN73"/>
<dbReference type="GO" id="GO:0008061">
    <property type="term" value="F:chitin binding"/>
    <property type="evidence" value="ECO:0007669"/>
    <property type="project" value="InterPro"/>
</dbReference>
<dbReference type="SMART" id="SM00494">
    <property type="entry name" value="ChtBD2"/>
    <property type="match status" value="2"/>
</dbReference>
<protein>
    <recommendedName>
        <fullName evidence="2">Chitin-binding type-2 domain-containing protein</fullName>
    </recommendedName>
</protein>
<evidence type="ECO:0000256" key="1">
    <source>
        <dbReference type="SAM" id="MobiDB-lite"/>
    </source>
</evidence>
<gene>
    <name evidence="3" type="ORF">FSP39_007491</name>
</gene>
<dbReference type="EMBL" id="VSWD01000001">
    <property type="protein sequence ID" value="KAK3108412.1"/>
    <property type="molecule type" value="Genomic_DNA"/>
</dbReference>
<organism evidence="3 4">
    <name type="scientific">Pinctada imbricata</name>
    <name type="common">Atlantic pearl-oyster</name>
    <name type="synonym">Pinctada martensii</name>
    <dbReference type="NCBI Taxonomy" id="66713"/>
    <lineage>
        <taxon>Eukaryota</taxon>
        <taxon>Metazoa</taxon>
        <taxon>Spiralia</taxon>
        <taxon>Lophotrochozoa</taxon>
        <taxon>Mollusca</taxon>
        <taxon>Bivalvia</taxon>
        <taxon>Autobranchia</taxon>
        <taxon>Pteriomorphia</taxon>
        <taxon>Pterioida</taxon>
        <taxon>Pterioidea</taxon>
        <taxon>Pteriidae</taxon>
        <taxon>Pinctada</taxon>
    </lineage>
</organism>
<accession>A0AA88YN73</accession>